<dbReference type="EMBL" id="CTEC01000002">
    <property type="protein sequence ID" value="CQD19233.1"/>
    <property type="molecule type" value="Genomic_DNA"/>
</dbReference>
<evidence type="ECO:0000313" key="3">
    <source>
        <dbReference type="Proteomes" id="UP000199601"/>
    </source>
</evidence>
<dbReference type="NCBIfam" id="NF040652">
    <property type="entry name" value="Mbox_reg_Rv1535"/>
    <property type="match status" value="1"/>
</dbReference>
<proteinExistence type="predicted"/>
<feature type="compositionally biased region" description="Low complexity" evidence="1">
    <location>
        <begin position="15"/>
        <end position="24"/>
    </location>
</feature>
<dbReference type="NCBIfam" id="NF040653">
    <property type="entry name" value="Rv1535_dom"/>
    <property type="match status" value="1"/>
</dbReference>
<dbReference type="OrthoDB" id="4561580at2"/>
<organism evidence="2 3">
    <name type="scientific">Mycobacterium europaeum</name>
    <dbReference type="NCBI Taxonomy" id="761804"/>
    <lineage>
        <taxon>Bacteria</taxon>
        <taxon>Bacillati</taxon>
        <taxon>Actinomycetota</taxon>
        <taxon>Actinomycetes</taxon>
        <taxon>Mycobacteriales</taxon>
        <taxon>Mycobacteriaceae</taxon>
        <taxon>Mycobacterium</taxon>
        <taxon>Mycobacterium simiae complex</taxon>
    </lineage>
</organism>
<accession>A0A0U1DPC2</accession>
<dbReference type="RefSeq" id="WP_085242168.1">
    <property type="nucleotide sequence ID" value="NZ_CP157315.1"/>
</dbReference>
<keyword evidence="3" id="KW-1185">Reference proteome</keyword>
<sequence length="73" mass="7779">MTAVLFDDVVARSSAPAPGLTLAPAPQPAPKRRHREPIGGGDPMVDAAARLLSIPLRHMYAALWRVGVIEVRA</sequence>
<evidence type="ECO:0000256" key="1">
    <source>
        <dbReference type="SAM" id="MobiDB-lite"/>
    </source>
</evidence>
<feature type="region of interest" description="Disordered" evidence="1">
    <location>
        <begin position="15"/>
        <end position="42"/>
    </location>
</feature>
<evidence type="ECO:0000313" key="2">
    <source>
        <dbReference type="EMBL" id="CQD19233.1"/>
    </source>
</evidence>
<name>A0A0U1DPC2_9MYCO</name>
<gene>
    <name evidence="2" type="ORF">BN000_04463</name>
</gene>
<protein>
    <submittedName>
        <fullName evidence="2">Uncharacterized protein</fullName>
    </submittedName>
</protein>
<dbReference type="Proteomes" id="UP000199601">
    <property type="component" value="Unassembled WGS sequence"/>
</dbReference>
<dbReference type="STRING" id="761804.BN000_04463"/>
<dbReference type="AlphaFoldDB" id="A0A0U1DPC2"/>
<reference evidence="3" key="1">
    <citation type="submission" date="2015-03" db="EMBL/GenBank/DDBJ databases">
        <authorList>
            <person name="Urmite Genomes"/>
        </authorList>
    </citation>
    <scope>NUCLEOTIDE SEQUENCE [LARGE SCALE GENOMIC DNA]</scope>
    <source>
        <strain evidence="3">CSUR P1344</strain>
    </source>
</reference>